<accession>A0A5C1QK26</accession>
<dbReference type="NCBIfam" id="TIGR00184">
    <property type="entry name" value="purA"/>
    <property type="match status" value="1"/>
</dbReference>
<evidence type="ECO:0000313" key="11">
    <source>
        <dbReference type="Proteomes" id="UP000324209"/>
    </source>
</evidence>
<dbReference type="EC" id="6.3.4.4" evidence="8 9"/>
<evidence type="ECO:0000256" key="7">
    <source>
        <dbReference type="ARBA" id="ARBA00023134"/>
    </source>
</evidence>
<dbReference type="PANTHER" id="PTHR11846">
    <property type="entry name" value="ADENYLOSUCCINATE SYNTHETASE"/>
    <property type="match status" value="1"/>
</dbReference>
<evidence type="ECO:0000256" key="8">
    <source>
        <dbReference type="HAMAP-Rule" id="MF_00011"/>
    </source>
</evidence>
<comment type="cofactor">
    <cofactor evidence="8">
        <name>Mg(2+)</name>
        <dbReference type="ChEBI" id="CHEBI:18420"/>
    </cofactor>
    <text evidence="8">Binds 1 Mg(2+) ion per subunit.</text>
</comment>
<feature type="binding site" evidence="8">
    <location>
        <position position="39"/>
    </location>
    <ligand>
        <name>Mg(2+)</name>
        <dbReference type="ChEBI" id="CHEBI:18420"/>
    </ligand>
</feature>
<dbReference type="GO" id="GO:0044208">
    <property type="term" value="P:'de novo' AMP biosynthetic process"/>
    <property type="evidence" value="ECO:0007669"/>
    <property type="project" value="UniProtKB-UniRule"/>
</dbReference>
<feature type="binding site" description="in other chain" evidence="8">
    <location>
        <position position="281"/>
    </location>
    <ligand>
        <name>IMP</name>
        <dbReference type="ChEBI" id="CHEBI:58053"/>
        <note>ligand shared between dimeric partners</note>
    </ligand>
</feature>
<feature type="binding site" evidence="8">
    <location>
        <position position="12"/>
    </location>
    <ligand>
        <name>Mg(2+)</name>
        <dbReference type="ChEBI" id="CHEBI:18420"/>
    </ligand>
</feature>
<feature type="binding site" description="in other chain" evidence="8">
    <location>
        <position position="198"/>
    </location>
    <ligand>
        <name>IMP</name>
        <dbReference type="ChEBI" id="CHEBI:58053"/>
        <note>ligand shared between dimeric partners</note>
    </ligand>
</feature>
<feature type="binding site" evidence="8">
    <location>
        <begin position="11"/>
        <end position="17"/>
    </location>
    <ligand>
        <name>GTP</name>
        <dbReference type="ChEBI" id="CHEBI:37565"/>
    </ligand>
</feature>
<keyword evidence="3 8" id="KW-0479">Metal-binding</keyword>
<keyword evidence="11" id="KW-1185">Reference proteome</keyword>
<dbReference type="InterPro" id="IPR042111">
    <property type="entry name" value="Adenylosuccinate_synth_dom3"/>
</dbReference>
<gene>
    <name evidence="8 10" type="primary">purA</name>
    <name evidence="10" type="ORF">EXM22_06620</name>
</gene>
<dbReference type="Gene3D" id="3.90.170.10">
    <property type="entry name" value="Adenylosuccinate Synthetase, subunit A, domain 3"/>
    <property type="match status" value="1"/>
</dbReference>
<comment type="similarity">
    <text evidence="8 9">Belongs to the adenylosuccinate synthetase family.</text>
</comment>
<dbReference type="RefSeq" id="WP_149485758.1">
    <property type="nucleotide sequence ID" value="NZ_CP036150.1"/>
</dbReference>
<feature type="binding site" description="in other chain" evidence="8">
    <location>
        <begin position="37"/>
        <end position="40"/>
    </location>
    <ligand>
        <name>IMP</name>
        <dbReference type="ChEBI" id="CHEBI:58053"/>
        <note>ligand shared between dimeric partners</note>
    </ligand>
</feature>
<organism evidence="10 11">
    <name type="scientific">Oceanispirochaeta crateris</name>
    <dbReference type="NCBI Taxonomy" id="2518645"/>
    <lineage>
        <taxon>Bacteria</taxon>
        <taxon>Pseudomonadati</taxon>
        <taxon>Spirochaetota</taxon>
        <taxon>Spirochaetia</taxon>
        <taxon>Spirochaetales</taxon>
        <taxon>Spirochaetaceae</taxon>
        <taxon>Oceanispirochaeta</taxon>
    </lineage>
</organism>
<keyword evidence="2 8" id="KW-0436">Ligase</keyword>
<comment type="catalytic activity">
    <reaction evidence="8 9">
        <text>IMP + L-aspartate + GTP = N(6)-(1,2-dicarboxyethyl)-AMP + GDP + phosphate + 2 H(+)</text>
        <dbReference type="Rhea" id="RHEA:15753"/>
        <dbReference type="ChEBI" id="CHEBI:15378"/>
        <dbReference type="ChEBI" id="CHEBI:29991"/>
        <dbReference type="ChEBI" id="CHEBI:37565"/>
        <dbReference type="ChEBI" id="CHEBI:43474"/>
        <dbReference type="ChEBI" id="CHEBI:57567"/>
        <dbReference type="ChEBI" id="CHEBI:58053"/>
        <dbReference type="ChEBI" id="CHEBI:58189"/>
        <dbReference type="EC" id="6.3.4.4"/>
    </reaction>
</comment>
<dbReference type="SMART" id="SM00788">
    <property type="entry name" value="Adenylsucc_synt"/>
    <property type="match status" value="1"/>
</dbReference>
<feature type="binding site" evidence="8">
    <location>
        <position position="283"/>
    </location>
    <ligand>
        <name>GTP</name>
        <dbReference type="ChEBI" id="CHEBI:37565"/>
    </ligand>
</feature>
<dbReference type="SUPFAM" id="SSF52540">
    <property type="entry name" value="P-loop containing nucleoside triphosphate hydrolases"/>
    <property type="match status" value="1"/>
</dbReference>
<dbReference type="CDD" id="cd03108">
    <property type="entry name" value="AdSS"/>
    <property type="match status" value="1"/>
</dbReference>
<dbReference type="FunFam" id="3.90.170.10:FF:000001">
    <property type="entry name" value="Adenylosuccinate synthetase"/>
    <property type="match status" value="1"/>
</dbReference>
<feature type="binding site" evidence="8">
    <location>
        <position position="141"/>
    </location>
    <ligand>
        <name>IMP</name>
        <dbReference type="ChEBI" id="CHEBI:58053"/>
        <note>ligand shared between dimeric partners</note>
    </ligand>
</feature>
<evidence type="ECO:0000256" key="5">
    <source>
        <dbReference type="ARBA" id="ARBA00022755"/>
    </source>
</evidence>
<dbReference type="GO" id="GO:0004019">
    <property type="term" value="F:adenylosuccinate synthase activity"/>
    <property type="evidence" value="ECO:0007669"/>
    <property type="project" value="UniProtKB-UniRule"/>
</dbReference>
<evidence type="ECO:0000256" key="3">
    <source>
        <dbReference type="ARBA" id="ARBA00022723"/>
    </source>
</evidence>
<name>A0A5C1QK26_9SPIO</name>
<sequence>MKLVVIGAQWGDEGKGKMVDYLAEDADIVVRFSGGANAGHTIKVEDKVFKLHLVPAGIIYPGKTVALGNGMVIDPESLFEELAQIESQGVSWEGRVFVSDRAHLVLPSYKEEDKDMDPQRPRPIGTTGRGIGIAYGRKAYRDGIRVADLWDDVVWNNMKAEDREWVTPFKEKLAHMKINMAGFMMANKDKEILLEGAQGALLDLDHGTYPYVSSGISTSAGAALGGSIGFRHIDKVLGVFKAYQTRVGNGPMPTEMLEGDDLKLGNTLRELGHEYGVTTGRSRRIGYLDLVALKYAGWVNGLDGFILSHLNLYDGFETVTFCTAYEIDGKTVTDFPSLTTDMEKVKPVLKDFPGWKGKVGDARNWDEIPAGAKEVIAFIEDYTGVPVAGYSVGPLRDETFMKEPAWTKS</sequence>
<dbReference type="Gene3D" id="3.40.440.10">
    <property type="entry name" value="Adenylosuccinate Synthetase, subunit A, domain 1"/>
    <property type="match status" value="2"/>
</dbReference>
<dbReference type="GO" id="GO:0005737">
    <property type="term" value="C:cytoplasm"/>
    <property type="evidence" value="ECO:0007669"/>
    <property type="project" value="UniProtKB-SubCell"/>
</dbReference>
<evidence type="ECO:0000313" key="10">
    <source>
        <dbReference type="EMBL" id="QEN07678.1"/>
    </source>
</evidence>
<dbReference type="PANTHER" id="PTHR11846:SF0">
    <property type="entry name" value="ADENYLOSUCCINATE SYNTHETASE"/>
    <property type="match status" value="1"/>
</dbReference>
<evidence type="ECO:0000256" key="1">
    <source>
        <dbReference type="ARBA" id="ARBA00011738"/>
    </source>
</evidence>
<evidence type="ECO:0000256" key="9">
    <source>
        <dbReference type="RuleBase" id="RU000520"/>
    </source>
</evidence>
<feature type="binding site" evidence="8">
    <location>
        <begin position="277"/>
        <end position="283"/>
    </location>
    <ligand>
        <name>substrate</name>
    </ligand>
</feature>
<dbReference type="HAMAP" id="MF_00011">
    <property type="entry name" value="Adenylosucc_synth"/>
    <property type="match status" value="1"/>
</dbReference>
<feature type="binding site" description="in other chain" evidence="8">
    <location>
        <begin position="12"/>
        <end position="15"/>
    </location>
    <ligand>
        <name>IMP</name>
        <dbReference type="ChEBI" id="CHEBI:58053"/>
        <note>ligand shared between dimeric partners</note>
    </ligand>
</feature>
<dbReference type="Proteomes" id="UP000324209">
    <property type="component" value="Chromosome"/>
</dbReference>
<dbReference type="AlphaFoldDB" id="A0A5C1QK26"/>
<dbReference type="GO" id="GO:0005525">
    <property type="term" value="F:GTP binding"/>
    <property type="evidence" value="ECO:0007669"/>
    <property type="project" value="UniProtKB-UniRule"/>
</dbReference>
<comment type="pathway">
    <text evidence="8 9">Purine metabolism; AMP biosynthesis via de novo pathway; AMP from IMP: step 1/2.</text>
</comment>
<evidence type="ECO:0000256" key="4">
    <source>
        <dbReference type="ARBA" id="ARBA00022741"/>
    </source>
</evidence>
<evidence type="ECO:0000256" key="2">
    <source>
        <dbReference type="ARBA" id="ARBA00022598"/>
    </source>
</evidence>
<dbReference type="GO" id="GO:0046040">
    <property type="term" value="P:IMP metabolic process"/>
    <property type="evidence" value="ECO:0007669"/>
    <property type="project" value="TreeGrafter"/>
</dbReference>
<comment type="subunit">
    <text evidence="1 8">Homodimer.</text>
</comment>
<dbReference type="InterPro" id="IPR042109">
    <property type="entry name" value="Adenylosuccinate_synth_dom1"/>
</dbReference>
<proteinExistence type="inferred from homology"/>
<dbReference type="UniPathway" id="UPA00075">
    <property type="reaction ID" value="UER00335"/>
</dbReference>
<comment type="caution">
    <text evidence="8">Lacks conserved residue(s) required for the propagation of feature annotation.</text>
</comment>
<dbReference type="InterPro" id="IPR001114">
    <property type="entry name" value="Adenylosuccinate_synthetase"/>
</dbReference>
<dbReference type="Pfam" id="PF00709">
    <property type="entry name" value="Adenylsucc_synt"/>
    <property type="match status" value="1"/>
</dbReference>
<dbReference type="KEGG" id="ock:EXM22_06620"/>
<evidence type="ECO:0000256" key="6">
    <source>
        <dbReference type="ARBA" id="ARBA00022842"/>
    </source>
</evidence>
<protein>
    <recommendedName>
        <fullName evidence="8 9">Adenylosuccinate synthetase</fullName>
        <shortName evidence="8">AMPSase</shortName>
        <shortName evidence="8">AdSS</shortName>
        <ecNumber evidence="8 9">6.3.4.4</ecNumber>
    </recommendedName>
    <alternativeName>
        <fullName evidence="8">IMP--aspartate ligase</fullName>
    </alternativeName>
</protein>
<dbReference type="EMBL" id="CP036150">
    <property type="protein sequence ID" value="QEN07678.1"/>
    <property type="molecule type" value="Genomic_DNA"/>
</dbReference>
<feature type="binding site" evidence="8">
    <location>
        <begin position="39"/>
        <end position="41"/>
    </location>
    <ligand>
        <name>GTP</name>
        <dbReference type="ChEBI" id="CHEBI:37565"/>
    </ligand>
</feature>
<keyword evidence="5 8" id="KW-0658">Purine biosynthesis</keyword>
<reference evidence="10 11" key="1">
    <citation type="submission" date="2019-02" db="EMBL/GenBank/DDBJ databases">
        <title>Complete Genome Sequence and Methylome Analysis of free living Spirochaetas.</title>
        <authorList>
            <person name="Fomenkov A."/>
            <person name="Dubinina G."/>
            <person name="Leshcheva N."/>
            <person name="Mikheeva N."/>
            <person name="Grabovich M."/>
            <person name="Vincze T."/>
            <person name="Roberts R.J."/>
        </authorList>
    </citation>
    <scope>NUCLEOTIDE SEQUENCE [LARGE SCALE GENOMIC DNA]</scope>
    <source>
        <strain evidence="10 11">K2</strain>
    </source>
</reference>
<keyword evidence="8" id="KW-0963">Cytoplasm</keyword>
<dbReference type="PROSITE" id="PS01266">
    <property type="entry name" value="ADENYLOSUCCIN_SYN_1"/>
    <property type="match status" value="1"/>
</dbReference>
<keyword evidence="7 8" id="KW-0342">GTP-binding</keyword>
<comment type="function">
    <text evidence="8">Plays an important role in the de novo pathway of purine nucleotide biosynthesis. Catalyzes the first committed step in the biosynthesis of AMP from IMP.</text>
</comment>
<dbReference type="InterPro" id="IPR018220">
    <property type="entry name" value="Adenylosuccin_syn_GTP-bd"/>
</dbReference>
<keyword evidence="6 8" id="KW-0460">Magnesium</keyword>
<dbReference type="OrthoDB" id="9807553at2"/>
<feature type="binding site" evidence="8">
    <location>
        <begin position="391"/>
        <end position="393"/>
    </location>
    <ligand>
        <name>GTP</name>
        <dbReference type="ChEBI" id="CHEBI:37565"/>
    </ligand>
</feature>
<dbReference type="GO" id="GO:0000287">
    <property type="term" value="F:magnesium ion binding"/>
    <property type="evidence" value="ECO:0007669"/>
    <property type="project" value="UniProtKB-UniRule"/>
</dbReference>
<feature type="binding site" description="in other chain" evidence="8">
    <location>
        <position position="127"/>
    </location>
    <ligand>
        <name>IMP</name>
        <dbReference type="ChEBI" id="CHEBI:58053"/>
        <note>ligand shared between dimeric partners</note>
    </ligand>
</feature>
<keyword evidence="4 8" id="KW-0547">Nucleotide-binding</keyword>
<comment type="subcellular location">
    <subcellularLocation>
        <location evidence="8">Cytoplasm</location>
    </subcellularLocation>
</comment>
<dbReference type="InterPro" id="IPR027417">
    <property type="entry name" value="P-loop_NTPase"/>
</dbReference>
<feature type="active site" description="Proton donor" evidence="8">
    <location>
        <position position="40"/>
    </location>
</feature>
<feature type="active site" description="Proton acceptor" evidence="8">
    <location>
        <position position="12"/>
    </location>
</feature>